<keyword evidence="7" id="KW-0732">Signal</keyword>
<protein>
    <recommendedName>
        <fullName evidence="2 5">peptidylprolyl isomerase</fullName>
        <ecNumber evidence="2 5">5.2.1.8</ecNumber>
    </recommendedName>
</protein>
<sequence length="323" mass="32327">MRRPMLAAVLAATLLLAACGNEADSGDAAESPTPTATTTSEPTGEQPPSAADLAALAAVAVEGPLGSAPTVTFDAPFEVSAPVARVDTPGAGEPITDGQLLRVHYMLVDGSTGEPAGSTWDVGAPQAFLLGDPNMPAAMNDVLAEQNVGVRFLLAVPGTPGTDGAEGTPSTVFVFEVVGAVPGRAAGTAVAPPAGLPTVTLAEDGSPSIEVGDATEPTELVAQTLIEGTGPAVQTGQVLTLQYTGWLWDGTTFDSSWENGAPFQTTIGAGRVIAGWDQGLVGKTVGSQVLLVIPSDLGYGPDGNGSIPGDATLIFVVDILDAS</sequence>
<dbReference type="PANTHER" id="PTHR45779">
    <property type="entry name" value="PEPTIDYLPROLYL ISOMERASE"/>
    <property type="match status" value="1"/>
</dbReference>
<feature type="signal peptide" evidence="7">
    <location>
        <begin position="1"/>
        <end position="23"/>
    </location>
</feature>
<dbReference type="InterPro" id="IPR001179">
    <property type="entry name" value="PPIase_FKBP_dom"/>
</dbReference>
<evidence type="ECO:0000313" key="10">
    <source>
        <dbReference type="Proteomes" id="UP000321484"/>
    </source>
</evidence>
<evidence type="ECO:0000259" key="8">
    <source>
        <dbReference type="PROSITE" id="PS50059"/>
    </source>
</evidence>
<keyword evidence="3 5" id="KW-0697">Rotamase</keyword>
<dbReference type="AlphaFoldDB" id="A0A511YZ23"/>
<evidence type="ECO:0000256" key="7">
    <source>
        <dbReference type="SAM" id="SignalP"/>
    </source>
</evidence>
<feature type="compositionally biased region" description="Low complexity" evidence="6">
    <location>
        <begin position="28"/>
        <end position="43"/>
    </location>
</feature>
<evidence type="ECO:0000256" key="6">
    <source>
        <dbReference type="SAM" id="MobiDB-lite"/>
    </source>
</evidence>
<dbReference type="PROSITE" id="PS50059">
    <property type="entry name" value="FKBP_PPIASE"/>
    <property type="match status" value="1"/>
</dbReference>
<dbReference type="SUPFAM" id="SSF54534">
    <property type="entry name" value="FKBP-like"/>
    <property type="match status" value="2"/>
</dbReference>
<dbReference type="RefSeq" id="WP_261765582.1">
    <property type="nucleotide sequence ID" value="NZ_BJYK01000007.1"/>
</dbReference>
<dbReference type="Pfam" id="PF00254">
    <property type="entry name" value="FKBP_C"/>
    <property type="match status" value="1"/>
</dbReference>
<evidence type="ECO:0000256" key="4">
    <source>
        <dbReference type="ARBA" id="ARBA00023235"/>
    </source>
</evidence>
<comment type="caution">
    <text evidence="9">The sequence shown here is derived from an EMBL/GenBank/DDBJ whole genome shotgun (WGS) entry which is preliminary data.</text>
</comment>
<gene>
    <name evidence="9" type="ORF">AFE02nite_21830</name>
</gene>
<keyword evidence="10" id="KW-1185">Reference proteome</keyword>
<dbReference type="PROSITE" id="PS51257">
    <property type="entry name" value="PROKAR_LIPOPROTEIN"/>
    <property type="match status" value="1"/>
</dbReference>
<feature type="chain" id="PRO_5022239242" description="peptidylprolyl isomerase" evidence="7">
    <location>
        <begin position="24"/>
        <end position="323"/>
    </location>
</feature>
<dbReference type="FunFam" id="3.10.50.40:FF:000006">
    <property type="entry name" value="Peptidyl-prolyl cis-trans isomerase"/>
    <property type="match status" value="1"/>
</dbReference>
<evidence type="ECO:0000313" key="9">
    <source>
        <dbReference type="EMBL" id="GEN80449.1"/>
    </source>
</evidence>
<feature type="region of interest" description="Disordered" evidence="6">
    <location>
        <begin position="23"/>
        <end position="48"/>
    </location>
</feature>
<keyword evidence="4 5" id="KW-0413">Isomerase</keyword>
<dbReference type="InterPro" id="IPR046357">
    <property type="entry name" value="PPIase_dom_sf"/>
</dbReference>
<organism evidence="9 10">
    <name type="scientific">Actinotalea fermentans</name>
    <dbReference type="NCBI Taxonomy" id="43671"/>
    <lineage>
        <taxon>Bacteria</taxon>
        <taxon>Bacillati</taxon>
        <taxon>Actinomycetota</taxon>
        <taxon>Actinomycetes</taxon>
        <taxon>Micrococcales</taxon>
        <taxon>Cellulomonadaceae</taxon>
        <taxon>Actinotalea</taxon>
    </lineage>
</organism>
<evidence type="ECO:0000256" key="3">
    <source>
        <dbReference type="ARBA" id="ARBA00023110"/>
    </source>
</evidence>
<feature type="domain" description="PPIase FKBP-type" evidence="8">
    <location>
        <begin position="236"/>
        <end position="323"/>
    </location>
</feature>
<reference evidence="9 10" key="1">
    <citation type="submission" date="2019-07" db="EMBL/GenBank/DDBJ databases">
        <title>Whole genome shotgun sequence of Actinotalea fermentans NBRC 105374.</title>
        <authorList>
            <person name="Hosoyama A."/>
            <person name="Uohara A."/>
            <person name="Ohji S."/>
            <person name="Ichikawa N."/>
        </authorList>
    </citation>
    <scope>NUCLEOTIDE SEQUENCE [LARGE SCALE GENOMIC DNA]</scope>
    <source>
        <strain evidence="9 10">NBRC 105374</strain>
    </source>
</reference>
<accession>A0A511YZ23</accession>
<evidence type="ECO:0000256" key="5">
    <source>
        <dbReference type="PROSITE-ProRule" id="PRU00277"/>
    </source>
</evidence>
<dbReference type="Proteomes" id="UP000321484">
    <property type="component" value="Unassembled WGS sequence"/>
</dbReference>
<dbReference type="GO" id="GO:0003755">
    <property type="term" value="F:peptidyl-prolyl cis-trans isomerase activity"/>
    <property type="evidence" value="ECO:0007669"/>
    <property type="project" value="UniProtKB-KW"/>
</dbReference>
<dbReference type="EC" id="5.2.1.8" evidence="2 5"/>
<comment type="catalytic activity">
    <reaction evidence="1 5">
        <text>[protein]-peptidylproline (omega=180) = [protein]-peptidylproline (omega=0)</text>
        <dbReference type="Rhea" id="RHEA:16237"/>
        <dbReference type="Rhea" id="RHEA-COMP:10747"/>
        <dbReference type="Rhea" id="RHEA-COMP:10748"/>
        <dbReference type="ChEBI" id="CHEBI:83833"/>
        <dbReference type="ChEBI" id="CHEBI:83834"/>
        <dbReference type="EC" id="5.2.1.8"/>
    </reaction>
</comment>
<name>A0A511YZ23_9CELL</name>
<dbReference type="Gene3D" id="3.10.50.40">
    <property type="match status" value="2"/>
</dbReference>
<dbReference type="InterPro" id="IPR044609">
    <property type="entry name" value="FKBP2/11"/>
</dbReference>
<evidence type="ECO:0000256" key="1">
    <source>
        <dbReference type="ARBA" id="ARBA00000971"/>
    </source>
</evidence>
<dbReference type="EMBL" id="BJYK01000007">
    <property type="protein sequence ID" value="GEN80449.1"/>
    <property type="molecule type" value="Genomic_DNA"/>
</dbReference>
<proteinExistence type="predicted"/>
<dbReference type="PANTHER" id="PTHR45779:SF7">
    <property type="entry name" value="PEPTIDYLPROLYL ISOMERASE"/>
    <property type="match status" value="1"/>
</dbReference>
<evidence type="ECO:0000256" key="2">
    <source>
        <dbReference type="ARBA" id="ARBA00013194"/>
    </source>
</evidence>